<name>A0A0U5F598_9PROT</name>
<keyword evidence="1" id="KW-1133">Transmembrane helix</keyword>
<dbReference type="Pfam" id="PF02698">
    <property type="entry name" value="DUF218"/>
    <property type="match status" value="1"/>
</dbReference>
<dbReference type="GO" id="GO:0000270">
    <property type="term" value="P:peptidoglycan metabolic process"/>
    <property type="evidence" value="ECO:0007669"/>
    <property type="project" value="TreeGrafter"/>
</dbReference>
<evidence type="ECO:0000313" key="4">
    <source>
        <dbReference type="Proteomes" id="UP000068250"/>
    </source>
</evidence>
<dbReference type="AlphaFoldDB" id="A0A0U5F598"/>
<reference evidence="4" key="1">
    <citation type="submission" date="2014-09" db="EMBL/GenBank/DDBJ databases">
        <authorList>
            <person name="Illeghems K.G."/>
        </authorList>
    </citation>
    <scope>NUCLEOTIDE SEQUENCE [LARGE SCALE GENOMIC DNA]</scope>
    <source>
        <strain evidence="4">LMG 23848T</strain>
    </source>
</reference>
<dbReference type="PATRIC" id="fig|431306.5.peg.1505"/>
<dbReference type="STRING" id="431306.AGA_1481"/>
<organism evidence="3 4">
    <name type="scientific">Acetobacter ghanensis</name>
    <dbReference type="NCBI Taxonomy" id="431306"/>
    <lineage>
        <taxon>Bacteria</taxon>
        <taxon>Pseudomonadati</taxon>
        <taxon>Pseudomonadota</taxon>
        <taxon>Alphaproteobacteria</taxon>
        <taxon>Acetobacterales</taxon>
        <taxon>Acetobacteraceae</taxon>
        <taxon>Acetobacter</taxon>
    </lineage>
</organism>
<proteinExistence type="predicted"/>
<dbReference type="EMBL" id="LN609302">
    <property type="protein sequence ID" value="CEF55549.1"/>
    <property type="molecule type" value="Genomic_DNA"/>
</dbReference>
<protein>
    <recommendedName>
        <fullName evidence="2">DUF218 domain-containing protein</fullName>
    </recommendedName>
</protein>
<dbReference type="PANTHER" id="PTHR30336">
    <property type="entry name" value="INNER MEMBRANE PROTEIN, PROBABLE PERMEASE"/>
    <property type="match status" value="1"/>
</dbReference>
<dbReference type="InterPro" id="IPR051599">
    <property type="entry name" value="Cell_Envelope_Assoc"/>
</dbReference>
<dbReference type="Proteomes" id="UP000068250">
    <property type="component" value="Chromosome I"/>
</dbReference>
<sequence>MPHAMPAPHLNQRFRSLLQKTLRASLLVAGCWLAGFAWFIHDAQQPPPRTIHADGIVALTGGTGRVETSIRLLANNPNTQLLISGVDLQTSVRALLPPSISPDVAARITLGYQARSTIGNANETAAWVADHHINSLIIVTAGYHMRRAMLELSRTLPGVALNPYPVTPPAMEHLWRPSTIRLMGVEYIKWLGALAGMKRNPSH</sequence>
<dbReference type="GO" id="GO:0043164">
    <property type="term" value="P:Gram-negative-bacterium-type cell wall biogenesis"/>
    <property type="evidence" value="ECO:0007669"/>
    <property type="project" value="TreeGrafter"/>
</dbReference>
<dbReference type="GO" id="GO:0005886">
    <property type="term" value="C:plasma membrane"/>
    <property type="evidence" value="ECO:0007669"/>
    <property type="project" value="TreeGrafter"/>
</dbReference>
<keyword evidence="1" id="KW-0812">Transmembrane</keyword>
<feature type="domain" description="DUF218" evidence="2">
    <location>
        <begin position="54"/>
        <end position="175"/>
    </location>
</feature>
<feature type="transmembrane region" description="Helical" evidence="1">
    <location>
        <begin position="21"/>
        <end position="40"/>
    </location>
</feature>
<dbReference type="PANTHER" id="PTHR30336:SF4">
    <property type="entry name" value="ENVELOPE BIOGENESIS FACTOR ELYC"/>
    <property type="match status" value="1"/>
</dbReference>
<dbReference type="CDD" id="cd06259">
    <property type="entry name" value="YdcF-like"/>
    <property type="match status" value="1"/>
</dbReference>
<gene>
    <name evidence="3" type="ORF">AGA_1481</name>
</gene>
<accession>A0A0U5F598</accession>
<evidence type="ECO:0000256" key="1">
    <source>
        <dbReference type="SAM" id="Phobius"/>
    </source>
</evidence>
<evidence type="ECO:0000313" key="3">
    <source>
        <dbReference type="EMBL" id="CEF55549.1"/>
    </source>
</evidence>
<dbReference type="InterPro" id="IPR003848">
    <property type="entry name" value="DUF218"/>
</dbReference>
<evidence type="ECO:0000259" key="2">
    <source>
        <dbReference type="Pfam" id="PF02698"/>
    </source>
</evidence>
<keyword evidence="1" id="KW-0472">Membrane</keyword>